<dbReference type="EMBL" id="KL142422">
    <property type="protein sequence ID" value="KDR66568.1"/>
    <property type="molecule type" value="Genomic_DNA"/>
</dbReference>
<dbReference type="HOGENOM" id="CLU_2250364_0_0_1"/>
<accession>A0A067SII3</accession>
<dbReference type="AlphaFoldDB" id="A0A067SII3"/>
<keyword evidence="2" id="KW-1185">Reference proteome</keyword>
<dbReference type="Proteomes" id="UP000027222">
    <property type="component" value="Unassembled WGS sequence"/>
</dbReference>
<evidence type="ECO:0000313" key="1">
    <source>
        <dbReference type="EMBL" id="KDR66568.1"/>
    </source>
</evidence>
<reference evidence="2" key="1">
    <citation type="journal article" date="2014" name="Proc. Natl. Acad. Sci. U.S.A.">
        <title>Extensive sampling of basidiomycete genomes demonstrates inadequacy of the white-rot/brown-rot paradigm for wood decay fungi.</title>
        <authorList>
            <person name="Riley R."/>
            <person name="Salamov A.A."/>
            <person name="Brown D.W."/>
            <person name="Nagy L.G."/>
            <person name="Floudas D."/>
            <person name="Held B.W."/>
            <person name="Levasseur A."/>
            <person name="Lombard V."/>
            <person name="Morin E."/>
            <person name="Otillar R."/>
            <person name="Lindquist E.A."/>
            <person name="Sun H."/>
            <person name="LaButti K.M."/>
            <person name="Schmutz J."/>
            <person name="Jabbour D."/>
            <person name="Luo H."/>
            <person name="Baker S.E."/>
            <person name="Pisabarro A.G."/>
            <person name="Walton J.D."/>
            <person name="Blanchette R.A."/>
            <person name="Henrissat B."/>
            <person name="Martin F."/>
            <person name="Cullen D."/>
            <person name="Hibbett D.S."/>
            <person name="Grigoriev I.V."/>
        </authorList>
    </citation>
    <scope>NUCLEOTIDE SEQUENCE [LARGE SCALE GENOMIC DNA]</scope>
    <source>
        <strain evidence="2">CBS 339.88</strain>
    </source>
</reference>
<gene>
    <name evidence="1" type="ORF">GALMADRAFT_1145886</name>
</gene>
<protein>
    <submittedName>
        <fullName evidence="1">Uncharacterized protein</fullName>
    </submittedName>
</protein>
<evidence type="ECO:0000313" key="2">
    <source>
        <dbReference type="Proteomes" id="UP000027222"/>
    </source>
</evidence>
<proteinExistence type="predicted"/>
<name>A0A067SII3_GALM3</name>
<sequence>MYLTLVSVWSAAREPAFKLWQYKNPSCQTEALGMCKGLKAANAGMGGRQRSQSKPRMDKWNWRGACHFSLAYISPLLGGHRHGHAFSTFSLILFVLPWPKLVNK</sequence>
<organism evidence="1 2">
    <name type="scientific">Galerina marginata (strain CBS 339.88)</name>
    <dbReference type="NCBI Taxonomy" id="685588"/>
    <lineage>
        <taxon>Eukaryota</taxon>
        <taxon>Fungi</taxon>
        <taxon>Dikarya</taxon>
        <taxon>Basidiomycota</taxon>
        <taxon>Agaricomycotina</taxon>
        <taxon>Agaricomycetes</taxon>
        <taxon>Agaricomycetidae</taxon>
        <taxon>Agaricales</taxon>
        <taxon>Agaricineae</taxon>
        <taxon>Strophariaceae</taxon>
        <taxon>Galerina</taxon>
    </lineage>
</organism>